<evidence type="ECO:0000259" key="2">
    <source>
        <dbReference type="PROSITE" id="PS50222"/>
    </source>
</evidence>
<keyword evidence="4" id="KW-1185">Reference proteome</keyword>
<evidence type="ECO:0000313" key="3">
    <source>
        <dbReference type="EMBL" id="MFK2872619.1"/>
    </source>
</evidence>
<dbReference type="InterPro" id="IPR002048">
    <property type="entry name" value="EF_hand_dom"/>
</dbReference>
<accession>A0ABW8IRQ3</accession>
<gene>
    <name evidence="3" type="ORF">ISP13_03680</name>
</gene>
<evidence type="ECO:0000256" key="1">
    <source>
        <dbReference type="SAM" id="SignalP"/>
    </source>
</evidence>
<dbReference type="SUPFAM" id="SSF47473">
    <property type="entry name" value="EF-hand"/>
    <property type="match status" value="1"/>
</dbReference>
<dbReference type="Gene3D" id="1.10.238.10">
    <property type="entry name" value="EF-hand"/>
    <property type="match status" value="2"/>
</dbReference>
<dbReference type="PROSITE" id="PS50222">
    <property type="entry name" value="EF_HAND_2"/>
    <property type="match status" value="2"/>
</dbReference>
<dbReference type="Pfam" id="PF13202">
    <property type="entry name" value="EF-hand_5"/>
    <property type="match status" value="3"/>
</dbReference>
<protein>
    <submittedName>
        <fullName evidence="3">EF-hand domain-containing protein</fullName>
    </submittedName>
</protein>
<reference evidence="3 4" key="1">
    <citation type="submission" date="2020-10" db="EMBL/GenBank/DDBJ databases">
        <title>Phylogeny of dyella-like bacteria.</title>
        <authorList>
            <person name="Fu J."/>
        </authorList>
    </citation>
    <scope>NUCLEOTIDE SEQUENCE [LARGE SCALE GENOMIC DNA]</scope>
    <source>
        <strain evidence="3 4">DHOB07</strain>
    </source>
</reference>
<feature type="domain" description="EF-hand" evidence="2">
    <location>
        <begin position="78"/>
        <end position="108"/>
    </location>
</feature>
<dbReference type="PROSITE" id="PS00018">
    <property type="entry name" value="EF_HAND_1"/>
    <property type="match status" value="2"/>
</dbReference>
<proteinExistence type="predicted"/>
<feature type="chain" id="PRO_5045459822" evidence="1">
    <location>
        <begin position="19"/>
        <end position="108"/>
    </location>
</feature>
<feature type="domain" description="EF-hand" evidence="2">
    <location>
        <begin position="24"/>
        <end position="52"/>
    </location>
</feature>
<organism evidence="3 4">
    <name type="scientific">Dyella lipolytica</name>
    <dbReference type="NCBI Taxonomy" id="1867835"/>
    <lineage>
        <taxon>Bacteria</taxon>
        <taxon>Pseudomonadati</taxon>
        <taxon>Pseudomonadota</taxon>
        <taxon>Gammaproteobacteria</taxon>
        <taxon>Lysobacterales</taxon>
        <taxon>Rhodanobacteraceae</taxon>
        <taxon>Dyella</taxon>
    </lineage>
</organism>
<dbReference type="EMBL" id="JADIKG010000010">
    <property type="protein sequence ID" value="MFK2872619.1"/>
    <property type="molecule type" value="Genomic_DNA"/>
</dbReference>
<keyword evidence="1" id="KW-0732">Signal</keyword>
<dbReference type="Proteomes" id="UP001620405">
    <property type="component" value="Unassembled WGS sequence"/>
</dbReference>
<dbReference type="InterPro" id="IPR011992">
    <property type="entry name" value="EF-hand-dom_pair"/>
</dbReference>
<comment type="caution">
    <text evidence="3">The sequence shown here is derived from an EMBL/GenBank/DDBJ whole genome shotgun (WGS) entry which is preliminary data.</text>
</comment>
<dbReference type="RefSeq" id="WP_284395037.1">
    <property type="nucleotide sequence ID" value="NZ_BSNQ01000001.1"/>
</dbReference>
<feature type="signal peptide" evidence="1">
    <location>
        <begin position="1"/>
        <end position="18"/>
    </location>
</feature>
<sequence>MRVALAILLLCLPLAVLAQGTGSDLFRAMDTNGDGRISEAEYVAYMSQGFYRLDRNHDGVLEQDELPGGRGKPITLKEWQDNLRREFHKLDRNHDGYLSPQELAQPPR</sequence>
<dbReference type="InterPro" id="IPR018247">
    <property type="entry name" value="EF_Hand_1_Ca_BS"/>
</dbReference>
<name>A0ABW8IRQ3_9GAMM</name>
<evidence type="ECO:0000313" key="4">
    <source>
        <dbReference type="Proteomes" id="UP001620405"/>
    </source>
</evidence>